<dbReference type="AlphaFoldDB" id="A0A1E5LFY0"/>
<name>A0A1E5LFY0_9BACI</name>
<evidence type="ECO:0000256" key="1">
    <source>
        <dbReference type="SAM" id="SignalP"/>
    </source>
</evidence>
<sequence>MKKFSSLLLCMSVILLLMGCSGDEELSGVSGSSATQSNAEVVEDSTEKNVVNVQEQPKVENVSLEITQDNGKAWVDSIGTVWLHSAAVFENTGDEPIKIGETQMNFKDQEGGILGTATWIYSIPEVVLPGEKAFISESTYIEGTSDASLYKETTYNFDFEKTTADPNLMEVSAVKGVKGDEYIPYTITGIVKNTKEVKQENVKVAGALYAEDGQLLGVLTDYIDVGLNPGSEAGFELSYPDIPIEFADQVATVEVLAFGWGN</sequence>
<feature type="chain" id="PRO_5038708133" description="DUF4352 domain-containing protein" evidence="1">
    <location>
        <begin position="23"/>
        <end position="262"/>
    </location>
</feature>
<protein>
    <recommendedName>
        <fullName evidence="4">DUF4352 domain-containing protein</fullName>
    </recommendedName>
</protein>
<reference evidence="2 3" key="1">
    <citation type="submission" date="2016-08" db="EMBL/GenBank/DDBJ databases">
        <title>Genome of Bacillus solimangrovi GH2-4.</title>
        <authorList>
            <person name="Lim S."/>
            <person name="Kim B.-C."/>
        </authorList>
    </citation>
    <scope>NUCLEOTIDE SEQUENCE [LARGE SCALE GENOMIC DNA]</scope>
    <source>
        <strain evidence="2 3">GH2-4</strain>
    </source>
</reference>
<evidence type="ECO:0000313" key="3">
    <source>
        <dbReference type="Proteomes" id="UP000095209"/>
    </source>
</evidence>
<proteinExistence type="predicted"/>
<evidence type="ECO:0008006" key="4">
    <source>
        <dbReference type="Google" id="ProtNLM"/>
    </source>
</evidence>
<keyword evidence="1" id="KW-0732">Signal</keyword>
<dbReference type="Proteomes" id="UP000095209">
    <property type="component" value="Unassembled WGS sequence"/>
</dbReference>
<dbReference type="PROSITE" id="PS51257">
    <property type="entry name" value="PROKAR_LIPOPROTEIN"/>
    <property type="match status" value="1"/>
</dbReference>
<comment type="caution">
    <text evidence="2">The sequence shown here is derived from an EMBL/GenBank/DDBJ whole genome shotgun (WGS) entry which is preliminary data.</text>
</comment>
<dbReference type="NCBIfam" id="NF038353">
    <property type="entry name" value="FxLYD_dom"/>
    <property type="match status" value="1"/>
</dbReference>
<dbReference type="OrthoDB" id="2843897at2"/>
<keyword evidence="3" id="KW-1185">Reference proteome</keyword>
<feature type="signal peptide" evidence="1">
    <location>
        <begin position="1"/>
        <end position="22"/>
    </location>
</feature>
<dbReference type="InterPro" id="IPR047676">
    <property type="entry name" value="FxLYD_dom"/>
</dbReference>
<evidence type="ECO:0000313" key="2">
    <source>
        <dbReference type="EMBL" id="OEH92974.1"/>
    </source>
</evidence>
<gene>
    <name evidence="2" type="ORF">BFG57_13995</name>
</gene>
<dbReference type="RefSeq" id="WP_069716965.1">
    <property type="nucleotide sequence ID" value="NZ_MJEH01000019.1"/>
</dbReference>
<organism evidence="2 3">
    <name type="scientific">Bacillus solimangrovi</name>
    <dbReference type="NCBI Taxonomy" id="1305675"/>
    <lineage>
        <taxon>Bacteria</taxon>
        <taxon>Bacillati</taxon>
        <taxon>Bacillota</taxon>
        <taxon>Bacilli</taxon>
        <taxon>Bacillales</taxon>
        <taxon>Bacillaceae</taxon>
        <taxon>Bacillus</taxon>
    </lineage>
</organism>
<accession>A0A1E5LFY0</accession>
<dbReference type="EMBL" id="MJEH01000019">
    <property type="protein sequence ID" value="OEH92974.1"/>
    <property type="molecule type" value="Genomic_DNA"/>
</dbReference>